<dbReference type="NCBIfam" id="TIGR00657">
    <property type="entry name" value="asp_kinases"/>
    <property type="match status" value="1"/>
</dbReference>
<keyword evidence="5 14" id="KW-0028">Amino-acid biosynthesis</keyword>
<evidence type="ECO:0000256" key="7">
    <source>
        <dbReference type="ARBA" id="ARBA00022741"/>
    </source>
</evidence>
<dbReference type="EC" id="2.7.2.4" evidence="13"/>
<dbReference type="GO" id="GO:0009088">
    <property type="term" value="P:threonine biosynthetic process"/>
    <property type="evidence" value="ECO:0007669"/>
    <property type="project" value="UniProtKB-UniPathway"/>
</dbReference>
<keyword evidence="6 13" id="KW-0808">Transferase</keyword>
<dbReference type="PIRSF" id="PIRSF000726">
    <property type="entry name" value="Asp_kin"/>
    <property type="match status" value="1"/>
</dbReference>
<dbReference type="PANTHER" id="PTHR21499">
    <property type="entry name" value="ASPARTATE KINASE"/>
    <property type="match status" value="1"/>
</dbReference>
<evidence type="ECO:0000256" key="9">
    <source>
        <dbReference type="ARBA" id="ARBA00022840"/>
    </source>
</evidence>
<feature type="binding site" evidence="12">
    <location>
        <position position="74"/>
    </location>
    <ligand>
        <name>substrate</name>
    </ligand>
</feature>
<dbReference type="Proteomes" id="UP000250443">
    <property type="component" value="Unassembled WGS sequence"/>
</dbReference>
<comment type="pathway">
    <text evidence="2 14">Amino-acid biosynthesis; L-methionine biosynthesis via de novo pathway; L-homoserine from L-aspartate: step 1/3.</text>
</comment>
<dbReference type="EMBL" id="JADMCD010000002">
    <property type="protein sequence ID" value="MBF8639905.1"/>
    <property type="molecule type" value="Genomic_DNA"/>
</dbReference>
<dbReference type="PANTHER" id="PTHR21499:SF3">
    <property type="entry name" value="ASPARTOKINASE"/>
    <property type="match status" value="1"/>
</dbReference>
<dbReference type="GO" id="GO:0009089">
    <property type="term" value="P:lysine biosynthetic process via diaminopimelate"/>
    <property type="evidence" value="ECO:0007669"/>
    <property type="project" value="UniProtKB-UniPathway"/>
</dbReference>
<evidence type="ECO:0000313" key="16">
    <source>
        <dbReference type="EMBL" id="MBF8639905.1"/>
    </source>
</evidence>
<evidence type="ECO:0000256" key="1">
    <source>
        <dbReference type="ARBA" id="ARBA00004766"/>
    </source>
</evidence>
<feature type="domain" description="ACT" evidence="15">
    <location>
        <begin position="265"/>
        <end position="339"/>
    </location>
</feature>
<comment type="pathway">
    <text evidence="3 14">Amino-acid biosynthesis; L-threonine biosynthesis; L-threonine from L-aspartate: step 1/5.</text>
</comment>
<evidence type="ECO:0000256" key="8">
    <source>
        <dbReference type="ARBA" id="ARBA00022777"/>
    </source>
</evidence>
<dbReference type="UniPathway" id="UPA00050">
    <property type="reaction ID" value="UER00461"/>
</dbReference>
<dbReference type="Pfam" id="PF22468">
    <property type="entry name" value="ACT_9"/>
    <property type="match status" value="1"/>
</dbReference>
<evidence type="ECO:0000256" key="14">
    <source>
        <dbReference type="RuleBase" id="RU004249"/>
    </source>
</evidence>
<dbReference type="NCBIfam" id="NF005155">
    <property type="entry name" value="PRK06635.1-4"/>
    <property type="match status" value="1"/>
</dbReference>
<dbReference type="GO" id="GO:0005829">
    <property type="term" value="C:cytosol"/>
    <property type="evidence" value="ECO:0007669"/>
    <property type="project" value="TreeGrafter"/>
</dbReference>
<dbReference type="UniPathway" id="UPA00034">
    <property type="reaction ID" value="UER00015"/>
</dbReference>
<feature type="binding site" evidence="12">
    <location>
        <begin position="209"/>
        <end position="210"/>
    </location>
    <ligand>
        <name>ATP</name>
        <dbReference type="ChEBI" id="CHEBI:30616"/>
    </ligand>
</feature>
<dbReference type="InterPro" id="IPR018042">
    <property type="entry name" value="Aspartate_kinase_CS"/>
</dbReference>
<evidence type="ECO:0000256" key="11">
    <source>
        <dbReference type="ARBA" id="ARBA00047872"/>
    </source>
</evidence>
<accession>A0A2X2CMB9</accession>
<dbReference type="FunFam" id="3.30.2130.10:FF:000002">
    <property type="entry name" value="Aspartokinase"/>
    <property type="match status" value="1"/>
</dbReference>
<evidence type="ECO:0000259" key="15">
    <source>
        <dbReference type="PROSITE" id="PS51671"/>
    </source>
</evidence>
<dbReference type="PROSITE" id="PS51671">
    <property type="entry name" value="ACT"/>
    <property type="match status" value="2"/>
</dbReference>
<dbReference type="AlphaFoldDB" id="A0A2X2CMB9"/>
<evidence type="ECO:0000313" key="18">
    <source>
        <dbReference type="EMBL" id="SPZ08384.1"/>
    </source>
</evidence>
<feature type="binding site" evidence="12">
    <location>
        <begin position="173"/>
        <end position="174"/>
    </location>
    <ligand>
        <name>ATP</name>
        <dbReference type="ChEBI" id="CHEBI:30616"/>
    </ligand>
</feature>
<dbReference type="Gene3D" id="3.30.2130.10">
    <property type="entry name" value="VC0802-like"/>
    <property type="match status" value="1"/>
</dbReference>
<evidence type="ECO:0000256" key="3">
    <source>
        <dbReference type="ARBA" id="ARBA00005139"/>
    </source>
</evidence>
<feature type="domain" description="ACT" evidence="15">
    <location>
        <begin position="345"/>
        <end position="411"/>
    </location>
</feature>
<dbReference type="CDD" id="cd04923">
    <property type="entry name" value="ACT_AK-LysC-DapG-like_2"/>
    <property type="match status" value="1"/>
</dbReference>
<dbReference type="InterPro" id="IPR045865">
    <property type="entry name" value="ACT-like_dom_sf"/>
</dbReference>
<comment type="similarity">
    <text evidence="4 13">Belongs to the aspartokinase family.</text>
</comment>
<evidence type="ECO:0000313" key="21">
    <source>
        <dbReference type="Proteomes" id="UP000638986"/>
    </source>
</evidence>
<dbReference type="Proteomes" id="UP000638986">
    <property type="component" value="Unassembled WGS sequence"/>
</dbReference>
<dbReference type="InterPro" id="IPR002912">
    <property type="entry name" value="ACT_dom"/>
</dbReference>
<dbReference type="InterPro" id="IPR001048">
    <property type="entry name" value="Asp/Glu/Uridylate_kinase"/>
</dbReference>
<organism evidence="18 19">
    <name type="scientific">Pseudomonas luteola</name>
    <dbReference type="NCBI Taxonomy" id="47886"/>
    <lineage>
        <taxon>Bacteria</taxon>
        <taxon>Pseudomonadati</taxon>
        <taxon>Pseudomonadota</taxon>
        <taxon>Gammaproteobacteria</taxon>
        <taxon>Pseudomonadales</taxon>
        <taxon>Pseudomonadaceae</taxon>
        <taxon>Pseudomonas</taxon>
    </lineage>
</organism>
<evidence type="ECO:0000256" key="4">
    <source>
        <dbReference type="ARBA" id="ARBA00010122"/>
    </source>
</evidence>
<keyword evidence="8 13" id="KW-0418">Kinase</keyword>
<evidence type="ECO:0000256" key="5">
    <source>
        <dbReference type="ARBA" id="ARBA00022605"/>
    </source>
</evidence>
<dbReference type="PROSITE" id="PS00324">
    <property type="entry name" value="ASPARTOKINASE"/>
    <property type="match status" value="1"/>
</dbReference>
<dbReference type="Pfam" id="PF00696">
    <property type="entry name" value="AA_kinase"/>
    <property type="match status" value="1"/>
</dbReference>
<reference evidence="16 20" key="2">
    <citation type="submission" date="2020-10" db="EMBL/GenBank/DDBJ databases">
        <title>Genome sequences of Pseudomonas isolates.</title>
        <authorList>
            <person name="Wessels L."/>
            <person name="Reich F."/>
            <person name="Hammerl J."/>
        </authorList>
    </citation>
    <scope>NUCLEOTIDE SEQUENCE [LARGE SCALE GENOMIC DNA]</scope>
    <source>
        <strain evidence="16 20">20-MO00624-0</strain>
    </source>
</reference>
<proteinExistence type="inferred from homology"/>
<name>A0A2X2CMB9_PSELU</name>
<dbReference type="GO" id="GO:0009090">
    <property type="term" value="P:homoserine biosynthetic process"/>
    <property type="evidence" value="ECO:0007669"/>
    <property type="project" value="TreeGrafter"/>
</dbReference>
<reference evidence="17 21" key="3">
    <citation type="submission" date="2020-11" db="EMBL/GenBank/DDBJ databases">
        <title>Enhanced detection system for hospital associated transmission using whole genome sequencing surveillance.</title>
        <authorList>
            <person name="Harrison L.H."/>
            <person name="Van Tyne D."/>
            <person name="Marsh J.W."/>
            <person name="Griffith M.P."/>
            <person name="Snyder D.J."/>
            <person name="Cooper V.S."/>
            <person name="Mustapha M."/>
        </authorList>
    </citation>
    <scope>NUCLEOTIDE SEQUENCE [LARGE SCALE GENOMIC DNA]</scope>
    <source>
        <strain evidence="17 21">PSB00013</strain>
    </source>
</reference>
<dbReference type="GO" id="GO:0005524">
    <property type="term" value="F:ATP binding"/>
    <property type="evidence" value="ECO:0007669"/>
    <property type="project" value="UniProtKB-KW"/>
</dbReference>
<dbReference type="UniPathway" id="UPA00051">
    <property type="reaction ID" value="UER00462"/>
</dbReference>
<comment type="pathway">
    <text evidence="1 14">Amino-acid biosynthesis; L-lysine biosynthesis via DAP pathway; (S)-tetrahydrodipicolinate from L-aspartate: step 1/4.</text>
</comment>
<evidence type="ECO:0000256" key="10">
    <source>
        <dbReference type="ARBA" id="ARBA00023154"/>
    </source>
</evidence>
<dbReference type="FunFam" id="3.40.1160.10:FF:000002">
    <property type="entry name" value="Aspartokinase"/>
    <property type="match status" value="1"/>
</dbReference>
<keyword evidence="10" id="KW-0457">Lysine biosynthesis</keyword>
<dbReference type="SUPFAM" id="SSF53633">
    <property type="entry name" value="Carbamate kinase-like"/>
    <property type="match status" value="1"/>
</dbReference>
<dbReference type="InterPro" id="IPR054352">
    <property type="entry name" value="ACT_Aspartokinase"/>
</dbReference>
<feature type="binding site" evidence="12">
    <location>
        <position position="179"/>
    </location>
    <ligand>
        <name>ATP</name>
        <dbReference type="ChEBI" id="CHEBI:30616"/>
    </ligand>
</feature>
<feature type="binding site" evidence="12">
    <location>
        <position position="184"/>
    </location>
    <ligand>
        <name>ATP</name>
        <dbReference type="ChEBI" id="CHEBI:30616"/>
    </ligand>
</feature>
<dbReference type="CDD" id="cd04261">
    <property type="entry name" value="AAK_AKii-LysC-BS"/>
    <property type="match status" value="1"/>
</dbReference>
<evidence type="ECO:0000313" key="19">
    <source>
        <dbReference type="Proteomes" id="UP000250443"/>
    </source>
</evidence>
<keyword evidence="7 12" id="KW-0547">Nucleotide-binding</keyword>
<dbReference type="EMBL" id="JADTXM010000007">
    <property type="protein sequence ID" value="MBH3439319.1"/>
    <property type="molecule type" value="Genomic_DNA"/>
</dbReference>
<protein>
    <recommendedName>
        <fullName evidence="13">Aspartokinase</fullName>
        <ecNumber evidence="13">2.7.2.4</ecNumber>
    </recommendedName>
</protein>
<dbReference type="Pfam" id="PF01842">
    <property type="entry name" value="ACT"/>
    <property type="match status" value="1"/>
</dbReference>
<evidence type="ECO:0000313" key="17">
    <source>
        <dbReference type="EMBL" id="MBH3439319.1"/>
    </source>
</evidence>
<dbReference type="NCBIfam" id="NF005154">
    <property type="entry name" value="PRK06635.1-2"/>
    <property type="match status" value="1"/>
</dbReference>
<keyword evidence="20" id="KW-1185">Reference proteome</keyword>
<dbReference type="SUPFAM" id="SSF55021">
    <property type="entry name" value="ACT-like"/>
    <property type="match status" value="2"/>
</dbReference>
<gene>
    <name evidence="18" type="primary">lysC</name>
    <name evidence="17" type="ORF">I5Q09_11555</name>
    <name evidence="16" type="ORF">IRZ65_04315</name>
    <name evidence="18" type="ORF">NCTC11842_02757</name>
</gene>
<dbReference type="Gene3D" id="3.40.1160.10">
    <property type="entry name" value="Acetylglutamate kinase-like"/>
    <property type="match status" value="1"/>
</dbReference>
<dbReference type="GeneID" id="300269006"/>
<evidence type="ECO:0000256" key="2">
    <source>
        <dbReference type="ARBA" id="ARBA00004986"/>
    </source>
</evidence>
<evidence type="ECO:0000256" key="13">
    <source>
        <dbReference type="RuleBase" id="RU003448"/>
    </source>
</evidence>
<sequence length="411" mass="44407">MALIVQKFGGTSVGTVERIEQVAEKVKKFREAGDDIVVVVSAMSGETNRLIDLAKQIMPQPNPRELDVMVSTGEQVTIAMLAMALTKRGVPAVSFTGGQVRILTDSAFTKARIVSIDEHRIRAELKAGRVVVVAGFQGVDEQGNITTLGRGGSDTTGVALAAALKADECQIYTDVDGVYTTDPRVVPHARRLEKITFEEMLEMASLGSKVLQIRSVEFAGKYNVPLRVLHSFKEGPGTLITLDDEESMEQPIISGIAFNRDEAKLTIRGVPDTPGVAFKILGPISAANIEVDMIVQNVSHDNTTDFTFTVHRNDYQNALEILKQTAATIGAREATGDTKIAKVSIVGVGMRSHAGVASQMFEALAKESINIQMISTSEIKVSVVIEEKYLELAVRALHTAFELDAPARVSE</sequence>
<evidence type="ECO:0000313" key="20">
    <source>
        <dbReference type="Proteomes" id="UP000626180"/>
    </source>
</evidence>
<dbReference type="GO" id="GO:0004072">
    <property type="term" value="F:aspartate kinase activity"/>
    <property type="evidence" value="ECO:0007669"/>
    <property type="project" value="UniProtKB-EC"/>
</dbReference>
<dbReference type="Proteomes" id="UP000626180">
    <property type="component" value="Unassembled WGS sequence"/>
</dbReference>
<dbReference type="InterPro" id="IPR001341">
    <property type="entry name" value="Asp_kinase"/>
</dbReference>
<feature type="binding site" evidence="12">
    <location>
        <position position="47"/>
    </location>
    <ligand>
        <name>substrate</name>
    </ligand>
</feature>
<evidence type="ECO:0000256" key="6">
    <source>
        <dbReference type="ARBA" id="ARBA00022679"/>
    </source>
</evidence>
<dbReference type="InterPro" id="IPR005260">
    <property type="entry name" value="Asp_kin_monofn"/>
</dbReference>
<feature type="binding site" evidence="12">
    <location>
        <begin position="7"/>
        <end position="10"/>
    </location>
    <ligand>
        <name>ATP</name>
        <dbReference type="ChEBI" id="CHEBI:30616"/>
    </ligand>
</feature>
<dbReference type="NCBIfam" id="TIGR00656">
    <property type="entry name" value="asp_kin_monofn"/>
    <property type="match status" value="1"/>
</dbReference>
<dbReference type="RefSeq" id="WP_010794954.1">
    <property type="nucleotide sequence ID" value="NZ_CP044086.1"/>
</dbReference>
<evidence type="ECO:0000256" key="12">
    <source>
        <dbReference type="PIRSR" id="PIRSR000726-1"/>
    </source>
</evidence>
<dbReference type="EMBL" id="UAUF01000012">
    <property type="protein sequence ID" value="SPZ08384.1"/>
    <property type="molecule type" value="Genomic_DNA"/>
</dbReference>
<comment type="catalytic activity">
    <reaction evidence="11 13">
        <text>L-aspartate + ATP = 4-phospho-L-aspartate + ADP</text>
        <dbReference type="Rhea" id="RHEA:23776"/>
        <dbReference type="ChEBI" id="CHEBI:29991"/>
        <dbReference type="ChEBI" id="CHEBI:30616"/>
        <dbReference type="ChEBI" id="CHEBI:57535"/>
        <dbReference type="ChEBI" id="CHEBI:456216"/>
        <dbReference type="EC" id="2.7.2.4"/>
    </reaction>
</comment>
<dbReference type="InterPro" id="IPR036393">
    <property type="entry name" value="AceGlu_kinase-like_sf"/>
</dbReference>
<reference evidence="18 19" key="1">
    <citation type="submission" date="2018-06" db="EMBL/GenBank/DDBJ databases">
        <authorList>
            <consortium name="Pathogen Informatics"/>
            <person name="Doyle S."/>
        </authorList>
    </citation>
    <scope>NUCLEOTIDE SEQUENCE [LARGE SCALE GENOMIC DNA]</scope>
    <source>
        <strain evidence="18 19">NCTC11842</strain>
    </source>
</reference>
<dbReference type="InterPro" id="IPR041740">
    <property type="entry name" value="AKii-LysC-BS"/>
</dbReference>
<keyword evidence="9 12" id="KW-0067">ATP-binding</keyword>
<dbReference type="CDD" id="cd04913">
    <property type="entry name" value="ACT_AKii-LysC-BS-like_1"/>
    <property type="match status" value="1"/>
</dbReference>